<sequence>MIFALLGDIRIGNAVWTGPTSAKETSKATLPEHKVARGKPVVQDMGDELDTKALEFFFDETFCEPQAELARLEMAFAARMPLPFVGGDGAFDGIRWIIEEMDVQTLKTTPFGRPVRFRISLKMKEVPMPSLLSFLGQVARGAATALTSTVASALNPLVRR</sequence>
<evidence type="ECO:0008006" key="3">
    <source>
        <dbReference type="Google" id="ProtNLM"/>
    </source>
</evidence>
<evidence type="ECO:0000313" key="2">
    <source>
        <dbReference type="Proteomes" id="UP000298781"/>
    </source>
</evidence>
<evidence type="ECO:0000313" key="1">
    <source>
        <dbReference type="EMBL" id="QCI65626.1"/>
    </source>
</evidence>
<proteinExistence type="predicted"/>
<reference evidence="1 2" key="1">
    <citation type="submission" date="2019-04" db="EMBL/GenBank/DDBJ databases">
        <title>Phreatobacter aquaticus sp. nov.</title>
        <authorList>
            <person name="Choi A."/>
        </authorList>
    </citation>
    <scope>NUCLEOTIDE SEQUENCE [LARGE SCALE GENOMIC DNA]</scope>
    <source>
        <strain evidence="1 2">KCTC 52518</strain>
    </source>
</reference>
<organism evidence="1 2">
    <name type="scientific">Phreatobacter stygius</name>
    <dbReference type="NCBI Taxonomy" id="1940610"/>
    <lineage>
        <taxon>Bacteria</taxon>
        <taxon>Pseudomonadati</taxon>
        <taxon>Pseudomonadota</taxon>
        <taxon>Alphaproteobacteria</taxon>
        <taxon>Hyphomicrobiales</taxon>
        <taxon>Phreatobacteraceae</taxon>
        <taxon>Phreatobacter</taxon>
    </lineage>
</organism>
<dbReference type="RefSeq" id="WP_136961072.1">
    <property type="nucleotide sequence ID" value="NZ_CP039690.1"/>
</dbReference>
<protein>
    <recommendedName>
        <fullName evidence="3">Phage tail protein</fullName>
    </recommendedName>
</protein>
<dbReference type="EMBL" id="CP039690">
    <property type="protein sequence ID" value="QCI65626.1"/>
    <property type="molecule type" value="Genomic_DNA"/>
</dbReference>
<dbReference type="InterPro" id="IPR009734">
    <property type="entry name" value="Myoviridae_GpU"/>
</dbReference>
<dbReference type="AlphaFoldDB" id="A0A4D7B7J5"/>
<dbReference type="Pfam" id="PF06995">
    <property type="entry name" value="Phage_P2_GpU"/>
    <property type="match status" value="1"/>
</dbReference>
<dbReference type="OrthoDB" id="8300105at2"/>
<gene>
    <name evidence="1" type="ORF">E8M01_16280</name>
</gene>
<dbReference type="Proteomes" id="UP000298781">
    <property type="component" value="Chromosome"/>
</dbReference>
<dbReference type="KEGG" id="pstg:E8M01_16280"/>
<keyword evidence="2" id="KW-1185">Reference proteome</keyword>
<name>A0A4D7B7J5_9HYPH</name>
<accession>A0A4D7B7J5</accession>